<organism evidence="4 5">
    <name type="scientific">Stylosanthes scabra</name>
    <dbReference type="NCBI Taxonomy" id="79078"/>
    <lineage>
        <taxon>Eukaryota</taxon>
        <taxon>Viridiplantae</taxon>
        <taxon>Streptophyta</taxon>
        <taxon>Embryophyta</taxon>
        <taxon>Tracheophyta</taxon>
        <taxon>Spermatophyta</taxon>
        <taxon>Magnoliopsida</taxon>
        <taxon>eudicotyledons</taxon>
        <taxon>Gunneridae</taxon>
        <taxon>Pentapetalae</taxon>
        <taxon>rosids</taxon>
        <taxon>fabids</taxon>
        <taxon>Fabales</taxon>
        <taxon>Fabaceae</taxon>
        <taxon>Papilionoideae</taxon>
        <taxon>50 kb inversion clade</taxon>
        <taxon>dalbergioids sensu lato</taxon>
        <taxon>Dalbergieae</taxon>
        <taxon>Pterocarpus clade</taxon>
        <taxon>Stylosanthes</taxon>
    </lineage>
</organism>
<evidence type="ECO:0000313" key="5">
    <source>
        <dbReference type="Proteomes" id="UP001341840"/>
    </source>
</evidence>
<dbReference type="Gene3D" id="3.30.70.330">
    <property type="match status" value="1"/>
</dbReference>
<dbReference type="CDD" id="cd00590">
    <property type="entry name" value="RRM_SF"/>
    <property type="match status" value="1"/>
</dbReference>
<dbReference type="PANTHER" id="PTHR21245">
    <property type="entry name" value="HETEROGENEOUS NUCLEAR RIBONUCLEOPROTEIN"/>
    <property type="match status" value="1"/>
</dbReference>
<evidence type="ECO:0000259" key="3">
    <source>
        <dbReference type="PROSITE" id="PS50102"/>
    </source>
</evidence>
<feature type="non-terminal residue" evidence="4">
    <location>
        <position position="186"/>
    </location>
</feature>
<dbReference type="SUPFAM" id="SSF54928">
    <property type="entry name" value="RNA-binding domain, RBD"/>
    <property type="match status" value="1"/>
</dbReference>
<dbReference type="PROSITE" id="PS50102">
    <property type="entry name" value="RRM"/>
    <property type="match status" value="1"/>
</dbReference>
<evidence type="ECO:0000256" key="2">
    <source>
        <dbReference type="PROSITE-ProRule" id="PRU00176"/>
    </source>
</evidence>
<dbReference type="EMBL" id="JASCZI010002046">
    <property type="protein sequence ID" value="MED6115784.1"/>
    <property type="molecule type" value="Genomic_DNA"/>
</dbReference>
<dbReference type="SMART" id="SM00360">
    <property type="entry name" value="RRM"/>
    <property type="match status" value="1"/>
</dbReference>
<evidence type="ECO:0000256" key="1">
    <source>
        <dbReference type="ARBA" id="ARBA00022884"/>
    </source>
</evidence>
<dbReference type="Pfam" id="PF00076">
    <property type="entry name" value="RRM_1"/>
    <property type="match status" value="1"/>
</dbReference>
<proteinExistence type="predicted"/>
<dbReference type="Proteomes" id="UP001341840">
    <property type="component" value="Unassembled WGS sequence"/>
</dbReference>
<feature type="domain" description="RRM" evidence="3">
    <location>
        <begin position="32"/>
        <end position="106"/>
    </location>
</feature>
<dbReference type="InterPro" id="IPR012677">
    <property type="entry name" value="Nucleotide-bd_a/b_plait_sf"/>
</dbReference>
<comment type="caution">
    <text evidence="4">The sequence shown here is derived from an EMBL/GenBank/DDBJ whole genome shotgun (WGS) entry which is preliminary data.</text>
</comment>
<accession>A0ABU6QVU6</accession>
<dbReference type="InterPro" id="IPR000504">
    <property type="entry name" value="RRM_dom"/>
</dbReference>
<reference evidence="4 5" key="1">
    <citation type="journal article" date="2023" name="Plants (Basel)">
        <title>Bridging the Gap: Combining Genomics and Transcriptomics Approaches to Understand Stylosanthes scabra, an Orphan Legume from the Brazilian Caatinga.</title>
        <authorList>
            <person name="Ferreira-Neto J.R.C."/>
            <person name="da Silva M.D."/>
            <person name="Binneck E."/>
            <person name="de Melo N.F."/>
            <person name="da Silva R.H."/>
            <person name="de Melo A.L.T.M."/>
            <person name="Pandolfi V."/>
            <person name="Bustamante F.O."/>
            <person name="Brasileiro-Vidal A.C."/>
            <person name="Benko-Iseppon A.M."/>
        </authorList>
    </citation>
    <scope>NUCLEOTIDE SEQUENCE [LARGE SCALE GENOMIC DNA]</scope>
    <source>
        <tissue evidence="4">Leaves</tissue>
    </source>
</reference>
<dbReference type="InterPro" id="IPR035979">
    <property type="entry name" value="RBD_domain_sf"/>
</dbReference>
<evidence type="ECO:0000313" key="4">
    <source>
        <dbReference type="EMBL" id="MED6115784.1"/>
    </source>
</evidence>
<gene>
    <name evidence="4" type="ORF">PIB30_094023</name>
</gene>
<name>A0ABU6QVU6_9FABA</name>
<protein>
    <recommendedName>
        <fullName evidence="3">RRM domain-containing protein</fullName>
    </recommendedName>
</protein>
<keyword evidence="5" id="KW-1185">Reference proteome</keyword>
<keyword evidence="1 2" id="KW-0694">RNA-binding</keyword>
<sequence>MIQRYRKSNYNKEFNSLPLKRQNWREVERKSHTVFVDGLPHDIAKASLYKIFGWAGEVVDIYVSRKRRRESNRPFVFVRFGSKGGAERAVQKINERKAIRVKADPTQTDILKRSLVAESLNTIRFGWTKEQIAEKWEGPCEVDCRDLGPFRCILKFETAEARDIALESPGLQSLFFEMRPQWGFTW</sequence>